<dbReference type="EMBL" id="LN854323">
    <property type="protein sequence ID" value="CRY98070.1"/>
    <property type="molecule type" value="Genomic_DNA"/>
</dbReference>
<accession>A0A0H5Q9L3</accession>
<protein>
    <submittedName>
        <fullName evidence="2">Uncharacterized protein</fullName>
    </submittedName>
</protein>
<reference evidence="2" key="2">
    <citation type="submission" date="2015-07" db="EMBL/GenBank/DDBJ databases">
        <title>Plasmids, circular viruses and viroids from rat gut.</title>
        <authorList>
            <person name="Jorgensen T.J."/>
            <person name="Hansen M.A."/>
            <person name="Xu Z."/>
            <person name="Tabak M.A."/>
            <person name="Sorensen S.J."/>
            <person name="Hansen L.H."/>
        </authorList>
    </citation>
    <scope>NUCLEOTIDE SEQUENCE</scope>
    <source>
        <strain evidence="2">RGRH1824</strain>
    </source>
</reference>
<evidence type="ECO:0000313" key="2">
    <source>
        <dbReference type="EMBL" id="CRY98070.1"/>
    </source>
</evidence>
<dbReference type="AlphaFoldDB" id="A0A0H5Q9L3"/>
<keyword evidence="1" id="KW-0175">Coiled coil</keyword>
<reference evidence="2" key="1">
    <citation type="submission" date="2015-06" db="EMBL/GenBank/DDBJ databases">
        <authorList>
            <person name="Joergensen T."/>
        </authorList>
    </citation>
    <scope>NUCLEOTIDE SEQUENCE</scope>
    <source>
        <strain evidence="2">RGRH1824</strain>
    </source>
</reference>
<sequence length="91" mass="10303">MSMNEIESKIRELRSLQRLIEEAQQEAEAIKDGIKAQLTAQGVDELQAGEYRVTWKPVSTTRIDTKAFQQAFPDVAQAFAKTTITRRFCVA</sequence>
<proteinExistence type="predicted"/>
<name>A0A0H5Q9L3_9ZZZZ</name>
<feature type="coiled-coil region" evidence="1">
    <location>
        <begin position="3"/>
        <end position="40"/>
    </location>
</feature>
<evidence type="ECO:0000256" key="1">
    <source>
        <dbReference type="SAM" id="Coils"/>
    </source>
</evidence>
<organism evidence="2">
    <name type="scientific">uncultured prokaryote</name>
    <dbReference type="NCBI Taxonomy" id="198431"/>
    <lineage>
        <taxon>unclassified sequences</taxon>
        <taxon>environmental samples</taxon>
    </lineage>
</organism>